<dbReference type="NCBIfam" id="TIGR04267">
    <property type="entry name" value="mod_HExxH"/>
    <property type="match status" value="1"/>
</dbReference>
<evidence type="ECO:0000313" key="2">
    <source>
        <dbReference type="Proteomes" id="UP001229486"/>
    </source>
</evidence>
<protein>
    <recommendedName>
        <fullName evidence="3">HEXXH motif domain-containing protein</fullName>
    </recommendedName>
</protein>
<reference evidence="1" key="1">
    <citation type="submission" date="2023-07" db="EMBL/GenBank/DDBJ databases">
        <title>Sorghum-associated microbial communities from plants grown in Nebraska, USA.</title>
        <authorList>
            <person name="Schachtman D."/>
        </authorList>
    </citation>
    <scope>NUCLEOTIDE SEQUENCE</scope>
    <source>
        <strain evidence="1">DS1061</strain>
    </source>
</reference>
<name>A0AB73I657_9BURK</name>
<dbReference type="RefSeq" id="WP_392392739.1">
    <property type="nucleotide sequence ID" value="NZ_JAURTK010000001.1"/>
</dbReference>
<dbReference type="EMBL" id="JAURTK010000001">
    <property type="protein sequence ID" value="MDP9645454.1"/>
    <property type="molecule type" value="Genomic_DNA"/>
</dbReference>
<accession>A0AB73I657</accession>
<dbReference type="Proteomes" id="UP001229486">
    <property type="component" value="Unassembled WGS sequence"/>
</dbReference>
<sequence length="299" mass="33247">MNDLTASVLDRITDPSVRLWWPGLASRLVNDLSQKHRFNLASYSTSAWITQGTISPQRLFAIRNTCLIRTQAVVEVLSPALQQRYGIPDCRFWKVDELEQGAALELLASSLDEIAAMPELSDTVGQLAHRIHLLMPHDDAYDVNFSEPELPLSIFVSIPQQPREHMRWRVAEAIVHEAGHLQLSLVERVVPLIASPQAQYYSPWRKTARPVGGVLHGLYVFGMIAEWMARSSAPPSHVRRRLADIDQEAREIADFAEASGLTAIGAALARNILMRISAAVSFPVSSEPENEGATLQESQ</sequence>
<comment type="caution">
    <text evidence="1">The sequence shown here is derived from an EMBL/GenBank/DDBJ whole genome shotgun (WGS) entry which is preliminary data.</text>
</comment>
<dbReference type="AlphaFoldDB" id="A0AB73I657"/>
<gene>
    <name evidence="1" type="ORF">J2793_000876</name>
</gene>
<dbReference type="InterPro" id="IPR026337">
    <property type="entry name" value="AKG_HExxH"/>
</dbReference>
<evidence type="ECO:0008006" key="3">
    <source>
        <dbReference type="Google" id="ProtNLM"/>
    </source>
</evidence>
<proteinExistence type="predicted"/>
<evidence type="ECO:0000313" key="1">
    <source>
        <dbReference type="EMBL" id="MDP9645454.1"/>
    </source>
</evidence>
<organism evidence="1 2">
    <name type="scientific">Paraburkholderia caledonica</name>
    <dbReference type="NCBI Taxonomy" id="134536"/>
    <lineage>
        <taxon>Bacteria</taxon>
        <taxon>Pseudomonadati</taxon>
        <taxon>Pseudomonadota</taxon>
        <taxon>Betaproteobacteria</taxon>
        <taxon>Burkholderiales</taxon>
        <taxon>Burkholderiaceae</taxon>
        <taxon>Paraburkholderia</taxon>
    </lineage>
</organism>